<dbReference type="UniPathway" id="UPA00251">
    <property type="reaction ID" value="UER00324"/>
</dbReference>
<dbReference type="EMBL" id="REFR01000011">
    <property type="protein sequence ID" value="RMB08057.1"/>
    <property type="molecule type" value="Genomic_DNA"/>
</dbReference>
<sequence>MIYDFVKIAHIASMVLWMGLAFTVPMVALALARQADGGHQTAIAALRQAHLRLGGPGIVATWVFGLALLSLGGWFNAPWMPTKIIFVVFLSGLHGALSGHLKKIAWAGDGVPARFFKILLLLHAAGLAAVLALVVLKPF</sequence>
<keyword evidence="1" id="KW-1003">Cell membrane</keyword>
<evidence type="ECO:0000313" key="3">
    <source>
        <dbReference type="EMBL" id="RMB08057.1"/>
    </source>
</evidence>
<protein>
    <recommendedName>
        <fullName evidence="1">Protoporphyrinogen IX oxidase</fullName>
        <ecNumber evidence="1">1.3.99.-</ecNumber>
    </recommendedName>
</protein>
<accession>A0A3M0CGY5</accession>
<name>A0A3M0CGY5_9PROT</name>
<dbReference type="GO" id="GO:0006782">
    <property type="term" value="P:protoporphyrinogen IX biosynthetic process"/>
    <property type="evidence" value="ECO:0007669"/>
    <property type="project" value="UniProtKB-UniRule"/>
</dbReference>
<organism evidence="3 4">
    <name type="scientific">Eilatimonas milleporae</name>
    <dbReference type="NCBI Taxonomy" id="911205"/>
    <lineage>
        <taxon>Bacteria</taxon>
        <taxon>Pseudomonadati</taxon>
        <taxon>Pseudomonadota</taxon>
        <taxon>Alphaproteobacteria</taxon>
        <taxon>Kordiimonadales</taxon>
        <taxon>Kordiimonadaceae</taxon>
        <taxon>Eilatimonas</taxon>
    </lineage>
</organism>
<keyword evidence="1" id="KW-0479">Metal-binding</keyword>
<keyword evidence="4" id="KW-1185">Reference proteome</keyword>
<dbReference type="OrthoDB" id="8367737at2"/>
<dbReference type="RefSeq" id="WP_121938802.1">
    <property type="nucleotide sequence ID" value="NZ_REFR01000011.1"/>
</dbReference>
<dbReference type="Proteomes" id="UP000271227">
    <property type="component" value="Unassembled WGS sequence"/>
</dbReference>
<keyword evidence="1" id="KW-0408">Iron</keyword>
<reference evidence="3 4" key="1">
    <citation type="submission" date="2018-10" db="EMBL/GenBank/DDBJ databases">
        <title>Genomic Encyclopedia of Archaeal and Bacterial Type Strains, Phase II (KMG-II): from individual species to whole genera.</title>
        <authorList>
            <person name="Goeker M."/>
        </authorList>
    </citation>
    <scope>NUCLEOTIDE SEQUENCE [LARGE SCALE GENOMIC DNA]</scope>
    <source>
        <strain evidence="3 4">DSM 25217</strain>
    </source>
</reference>
<dbReference type="InterPro" id="IPR005265">
    <property type="entry name" value="HemJ-like"/>
</dbReference>
<keyword evidence="1 2" id="KW-0472">Membrane</keyword>
<feature type="transmembrane region" description="Helical" evidence="2">
    <location>
        <begin position="80"/>
        <end position="97"/>
    </location>
</feature>
<dbReference type="GO" id="GO:0005886">
    <property type="term" value="C:plasma membrane"/>
    <property type="evidence" value="ECO:0007669"/>
    <property type="project" value="UniProtKB-UniRule"/>
</dbReference>
<comment type="cofactor">
    <cofactor evidence="1">
        <name>heme b</name>
        <dbReference type="ChEBI" id="CHEBI:60344"/>
    </cofactor>
    <text evidence="1">Binds 1 heme b (iron(II)-protoporphyrin IX) group per subunit.</text>
</comment>
<proteinExistence type="inferred from homology"/>
<gene>
    <name evidence="3" type="ORF">BXY39_2153</name>
</gene>
<keyword evidence="2" id="KW-0812">Transmembrane</keyword>
<comment type="pathway">
    <text evidence="1">Porphyrin-containing compound metabolism; protoporphyrin-IX biosynthesis; protoporphyrin-IX from protoporphyrinogen-IX: step 1/1.</text>
</comment>
<comment type="similarity">
    <text evidence="1">Belongs to the HemJ family.</text>
</comment>
<evidence type="ECO:0000256" key="2">
    <source>
        <dbReference type="SAM" id="Phobius"/>
    </source>
</evidence>
<comment type="catalytic activity">
    <reaction evidence="1">
        <text>protoporphyrinogen IX + 3 A = protoporphyrin IX + 3 AH2</text>
        <dbReference type="Rhea" id="RHEA:62000"/>
        <dbReference type="ChEBI" id="CHEBI:13193"/>
        <dbReference type="ChEBI" id="CHEBI:17499"/>
        <dbReference type="ChEBI" id="CHEBI:57306"/>
        <dbReference type="ChEBI" id="CHEBI:57307"/>
    </reaction>
</comment>
<dbReference type="InParanoid" id="A0A3M0CGY5"/>
<feature type="transmembrane region" description="Helical" evidence="2">
    <location>
        <begin position="12"/>
        <end position="32"/>
    </location>
</feature>
<keyword evidence="1" id="KW-0349">Heme</keyword>
<feature type="transmembrane region" description="Helical" evidence="2">
    <location>
        <begin position="53"/>
        <end position="74"/>
    </location>
</feature>
<comment type="caution">
    <text evidence="3">The sequence shown here is derived from an EMBL/GenBank/DDBJ whole genome shotgun (WGS) entry which is preliminary data.</text>
</comment>
<dbReference type="GO" id="GO:0046872">
    <property type="term" value="F:metal ion binding"/>
    <property type="evidence" value="ECO:0007669"/>
    <property type="project" value="UniProtKB-UniRule"/>
</dbReference>
<dbReference type="Pfam" id="PF03653">
    <property type="entry name" value="UPF0093"/>
    <property type="match status" value="1"/>
</dbReference>
<dbReference type="EC" id="1.3.99.-" evidence="1"/>
<dbReference type="GO" id="GO:0070818">
    <property type="term" value="F:protoporphyrinogen oxidase activity"/>
    <property type="evidence" value="ECO:0007669"/>
    <property type="project" value="UniProtKB-UniRule"/>
</dbReference>
<evidence type="ECO:0000256" key="1">
    <source>
        <dbReference type="PIRNR" id="PIRNR004638"/>
    </source>
</evidence>
<dbReference type="AlphaFoldDB" id="A0A3M0CGY5"/>
<keyword evidence="2" id="KW-1133">Transmembrane helix</keyword>
<evidence type="ECO:0000313" key="4">
    <source>
        <dbReference type="Proteomes" id="UP000271227"/>
    </source>
</evidence>
<dbReference type="PIRSF" id="PIRSF004638">
    <property type="entry name" value="UCP004638"/>
    <property type="match status" value="1"/>
</dbReference>
<feature type="transmembrane region" description="Helical" evidence="2">
    <location>
        <begin position="118"/>
        <end position="136"/>
    </location>
</feature>
<comment type="function">
    <text evidence="1">Catalyzes the oxidation of protoporphyrinogen IX to protoporphyrin IX.</text>
</comment>